<evidence type="ECO:0000313" key="3">
    <source>
        <dbReference type="Proteomes" id="UP000239907"/>
    </source>
</evidence>
<evidence type="ECO:0000313" key="2">
    <source>
        <dbReference type="EMBL" id="PQJ29316.1"/>
    </source>
</evidence>
<feature type="compositionally biased region" description="Low complexity" evidence="1">
    <location>
        <begin position="46"/>
        <end position="56"/>
    </location>
</feature>
<accession>A0A2S7U2V0</accession>
<sequence length="63" mass="6748">MNKIVTGLMPAAPKVSWLKSLGSWDAFHKSAERSVGRKLAKTTVKLSPLSPSTSPSQKHSKSA</sequence>
<protein>
    <submittedName>
        <fullName evidence="2">Uncharacterized protein</fullName>
    </submittedName>
</protein>
<gene>
    <name evidence="2" type="ORF">BSZ32_13005</name>
</gene>
<dbReference type="EMBL" id="MQWA01000001">
    <property type="protein sequence ID" value="PQJ29316.1"/>
    <property type="molecule type" value="Genomic_DNA"/>
</dbReference>
<name>A0A2S7U2V0_9BACT</name>
<proteinExistence type="predicted"/>
<reference evidence="2 3" key="1">
    <citation type="submission" date="2016-12" db="EMBL/GenBank/DDBJ databases">
        <title>Study of bacterial adaptation to deep sea.</title>
        <authorList>
            <person name="Song J."/>
            <person name="Yoshizawa S."/>
            <person name="Kogure K."/>
        </authorList>
    </citation>
    <scope>NUCLEOTIDE SEQUENCE [LARGE SCALE GENOMIC DNA]</scope>
    <source>
        <strain evidence="2 3">SAORIC-165</strain>
    </source>
</reference>
<feature type="region of interest" description="Disordered" evidence="1">
    <location>
        <begin position="38"/>
        <end position="63"/>
    </location>
</feature>
<dbReference type="Proteomes" id="UP000239907">
    <property type="component" value="Unassembled WGS sequence"/>
</dbReference>
<dbReference type="AlphaFoldDB" id="A0A2S7U2V0"/>
<comment type="caution">
    <text evidence="2">The sequence shown here is derived from an EMBL/GenBank/DDBJ whole genome shotgun (WGS) entry which is preliminary data.</text>
</comment>
<evidence type="ECO:0000256" key="1">
    <source>
        <dbReference type="SAM" id="MobiDB-lite"/>
    </source>
</evidence>
<organism evidence="2 3">
    <name type="scientific">Rubritalea profundi</name>
    <dbReference type="NCBI Taxonomy" id="1658618"/>
    <lineage>
        <taxon>Bacteria</taxon>
        <taxon>Pseudomonadati</taxon>
        <taxon>Verrucomicrobiota</taxon>
        <taxon>Verrucomicrobiia</taxon>
        <taxon>Verrucomicrobiales</taxon>
        <taxon>Rubritaleaceae</taxon>
        <taxon>Rubritalea</taxon>
    </lineage>
</organism>
<keyword evidence="3" id="KW-1185">Reference proteome</keyword>